<evidence type="ECO:0000313" key="8">
    <source>
        <dbReference type="Proteomes" id="UP000239297"/>
    </source>
</evidence>
<name>A0A2S5IZI0_9MICC</name>
<dbReference type="OrthoDB" id="3174252at2"/>
<evidence type="ECO:0000259" key="6">
    <source>
        <dbReference type="Pfam" id="PF01957"/>
    </source>
</evidence>
<dbReference type="PANTHER" id="PTHR33507">
    <property type="entry name" value="INNER MEMBRANE PROTEIN YBBJ"/>
    <property type="match status" value="1"/>
</dbReference>
<evidence type="ECO:0000256" key="5">
    <source>
        <dbReference type="SAM" id="Phobius"/>
    </source>
</evidence>
<dbReference type="Proteomes" id="UP000239297">
    <property type="component" value="Unassembled WGS sequence"/>
</dbReference>
<protein>
    <recommendedName>
        <fullName evidence="6">NfeD-like C-terminal domain-containing protein</fullName>
    </recommendedName>
</protein>
<gene>
    <name evidence="7" type="ORF">C4K88_04560</name>
</gene>
<keyword evidence="8" id="KW-1185">Reference proteome</keyword>
<evidence type="ECO:0000256" key="1">
    <source>
        <dbReference type="ARBA" id="ARBA00004141"/>
    </source>
</evidence>
<keyword evidence="4 5" id="KW-0472">Membrane</keyword>
<keyword evidence="2 5" id="KW-0812">Transmembrane</keyword>
<comment type="caution">
    <text evidence="7">The sequence shown here is derived from an EMBL/GenBank/DDBJ whole genome shotgun (WGS) entry which is preliminary data.</text>
</comment>
<dbReference type="InterPro" id="IPR052165">
    <property type="entry name" value="Membrane_assoc_protease"/>
</dbReference>
<evidence type="ECO:0000256" key="4">
    <source>
        <dbReference type="ARBA" id="ARBA00023136"/>
    </source>
</evidence>
<dbReference type="GO" id="GO:0005886">
    <property type="term" value="C:plasma membrane"/>
    <property type="evidence" value="ECO:0007669"/>
    <property type="project" value="TreeGrafter"/>
</dbReference>
<feature type="domain" description="NfeD-like C-terminal" evidence="6">
    <location>
        <begin position="104"/>
        <end position="161"/>
    </location>
</feature>
<comment type="subcellular location">
    <subcellularLocation>
        <location evidence="1">Membrane</location>
        <topology evidence="1">Multi-pass membrane protein</topology>
    </subcellularLocation>
</comment>
<feature type="transmembrane region" description="Helical" evidence="5">
    <location>
        <begin position="44"/>
        <end position="61"/>
    </location>
</feature>
<organism evidence="7 8">
    <name type="scientific">Arthrobacter pityocampae</name>
    <dbReference type="NCBI Taxonomy" id="547334"/>
    <lineage>
        <taxon>Bacteria</taxon>
        <taxon>Bacillati</taxon>
        <taxon>Actinomycetota</taxon>
        <taxon>Actinomycetes</taxon>
        <taxon>Micrococcales</taxon>
        <taxon>Micrococcaceae</taxon>
        <taxon>Arthrobacter</taxon>
    </lineage>
</organism>
<keyword evidence="3 5" id="KW-1133">Transmembrane helix</keyword>
<evidence type="ECO:0000256" key="2">
    <source>
        <dbReference type="ARBA" id="ARBA00022692"/>
    </source>
</evidence>
<dbReference type="Gene3D" id="2.40.50.140">
    <property type="entry name" value="Nucleic acid-binding proteins"/>
    <property type="match status" value="1"/>
</dbReference>
<reference evidence="7 8" key="1">
    <citation type="journal article" date="2014" name="Int. J. Syst. Evol. Microbiol.">
        <title>Arthrobacter pityocampae sp. nov., isolated from Thaumetopoea pityocampa (Lep., Thaumetopoeidae).</title>
        <authorList>
            <person name="Ince I.A."/>
            <person name="Demirbag Z."/>
            <person name="Kati H."/>
        </authorList>
    </citation>
    <scope>NUCLEOTIDE SEQUENCE [LARGE SCALE GENOMIC DNA]</scope>
    <source>
        <strain evidence="7 8">Tp2</strain>
    </source>
</reference>
<evidence type="ECO:0000256" key="3">
    <source>
        <dbReference type="ARBA" id="ARBA00022989"/>
    </source>
</evidence>
<dbReference type="InterPro" id="IPR002810">
    <property type="entry name" value="NfeD-like_C"/>
</dbReference>
<dbReference type="InterPro" id="IPR012340">
    <property type="entry name" value="NA-bd_OB-fold"/>
</dbReference>
<feature type="transmembrane region" description="Helical" evidence="5">
    <location>
        <begin position="67"/>
        <end position="84"/>
    </location>
</feature>
<dbReference type="PANTHER" id="PTHR33507:SF3">
    <property type="entry name" value="INNER MEMBRANE PROTEIN YBBJ"/>
    <property type="match status" value="1"/>
</dbReference>
<dbReference type="AlphaFoldDB" id="A0A2S5IZI0"/>
<dbReference type="EMBL" id="PRKW01000002">
    <property type="protein sequence ID" value="PPB49965.1"/>
    <property type="molecule type" value="Genomic_DNA"/>
</dbReference>
<accession>A0A2S5IZI0</accession>
<proteinExistence type="predicted"/>
<dbReference type="Pfam" id="PF01957">
    <property type="entry name" value="NfeD"/>
    <property type="match status" value="1"/>
</dbReference>
<sequence>MGVAPSQGAPTEGCSMDWMIANGWILWLVLFLGLAVVETLTLDLLFIMLAVGAMAALVADFAGAGPVLQIVVFAVVSLLMILLVRPVAVRHLKRGPADQLNNIDRLVGAAAVALEPVTAHSGTVKIGGDTWTARSADGASLPVGTRLAVARIDGATAVVEPALERPVPPVAEL</sequence>
<feature type="transmembrane region" description="Helical" evidence="5">
    <location>
        <begin position="18"/>
        <end position="37"/>
    </location>
</feature>
<dbReference type="SUPFAM" id="SSF141322">
    <property type="entry name" value="NfeD domain-like"/>
    <property type="match status" value="1"/>
</dbReference>
<evidence type="ECO:0000313" key="7">
    <source>
        <dbReference type="EMBL" id="PPB49965.1"/>
    </source>
</evidence>